<evidence type="ECO:0000256" key="1">
    <source>
        <dbReference type="SAM" id="SignalP"/>
    </source>
</evidence>
<dbReference type="EMBL" id="VJVZ01000007">
    <property type="protein sequence ID" value="TRW23832.1"/>
    <property type="molecule type" value="Genomic_DNA"/>
</dbReference>
<evidence type="ECO:0000259" key="2">
    <source>
        <dbReference type="Pfam" id="PF03537"/>
    </source>
</evidence>
<dbReference type="Proteomes" id="UP000320643">
    <property type="component" value="Unassembled WGS sequence"/>
</dbReference>
<dbReference type="PRINTS" id="PR01545">
    <property type="entry name" value="THEMAYE10DUF"/>
</dbReference>
<dbReference type="Pfam" id="PF03537">
    <property type="entry name" value="Glyco_hydro_114"/>
    <property type="match status" value="1"/>
</dbReference>
<keyword evidence="1" id="KW-0732">Signal</keyword>
<organism evidence="3 4">
    <name type="scientific">Flavobacterium zepuense</name>
    <dbReference type="NCBI Taxonomy" id="2593302"/>
    <lineage>
        <taxon>Bacteria</taxon>
        <taxon>Pseudomonadati</taxon>
        <taxon>Bacteroidota</taxon>
        <taxon>Flavobacteriia</taxon>
        <taxon>Flavobacteriales</taxon>
        <taxon>Flavobacteriaceae</taxon>
        <taxon>Flavobacterium</taxon>
    </lineage>
</organism>
<gene>
    <name evidence="3" type="ORF">FMM05_11760</name>
</gene>
<keyword evidence="4" id="KW-1185">Reference proteome</keyword>
<dbReference type="PANTHER" id="PTHR35882:SF2">
    <property type="entry name" value="PELA"/>
    <property type="match status" value="1"/>
</dbReference>
<name>A0A552V078_9FLAO</name>
<dbReference type="InterPro" id="IPR013785">
    <property type="entry name" value="Aldolase_TIM"/>
</dbReference>
<dbReference type="SUPFAM" id="SSF51445">
    <property type="entry name" value="(Trans)glycosidases"/>
    <property type="match status" value="1"/>
</dbReference>
<dbReference type="InterPro" id="IPR004352">
    <property type="entry name" value="GH114_TIM-barrel"/>
</dbReference>
<dbReference type="RefSeq" id="WP_143373580.1">
    <property type="nucleotide sequence ID" value="NZ_VJVZ01000007.1"/>
</dbReference>
<dbReference type="Gene3D" id="3.20.20.70">
    <property type="entry name" value="Aldolase class I"/>
    <property type="match status" value="2"/>
</dbReference>
<dbReference type="AlphaFoldDB" id="A0A552V078"/>
<evidence type="ECO:0000313" key="3">
    <source>
        <dbReference type="EMBL" id="TRW23832.1"/>
    </source>
</evidence>
<feature type="domain" description="Glycoside-hydrolase family GH114 TIM-barrel" evidence="2">
    <location>
        <begin position="210"/>
        <end position="323"/>
    </location>
</feature>
<feature type="chain" id="PRO_5021821871" description="Glycoside-hydrolase family GH114 TIM-barrel domain-containing protein" evidence="1">
    <location>
        <begin position="21"/>
        <end position="327"/>
    </location>
</feature>
<dbReference type="PANTHER" id="PTHR35882">
    <property type="entry name" value="PELA"/>
    <property type="match status" value="1"/>
</dbReference>
<proteinExistence type="predicted"/>
<dbReference type="InterPro" id="IPR017853">
    <property type="entry name" value="GH"/>
</dbReference>
<comment type="caution">
    <text evidence="3">The sequence shown here is derived from an EMBL/GenBank/DDBJ whole genome shotgun (WGS) entry which is preliminary data.</text>
</comment>
<protein>
    <recommendedName>
        <fullName evidence="2">Glycoside-hydrolase family GH114 TIM-barrel domain-containing protein</fullName>
    </recommendedName>
</protein>
<dbReference type="InterPro" id="IPR016062">
    <property type="entry name" value="TM1410-rel"/>
</dbReference>
<dbReference type="OrthoDB" id="30037at2"/>
<reference evidence="3 4" key="1">
    <citation type="submission" date="2019-07" db="EMBL/GenBank/DDBJ databases">
        <title>Flavobacterium sp. nov., isolated from glacier ice.</title>
        <authorList>
            <person name="Liu Q."/>
            <person name="Xin Y.-H."/>
        </authorList>
    </citation>
    <scope>NUCLEOTIDE SEQUENCE [LARGE SCALE GENOMIC DNA]</scope>
    <source>
        <strain evidence="3 4">ZT4R6</strain>
    </source>
</reference>
<dbReference type="PROSITE" id="PS51257">
    <property type="entry name" value="PROKAR_LIPOPROTEIN"/>
    <property type="match status" value="1"/>
</dbReference>
<sequence>MKNAAVAFALLFLVACSSNDDNDSNTSDPVGDRDFKQDMRDFVIGISQKAKAADADFFIIPQNGIELVTTNGEEDGTPATAYLSAIDANGQEDLLFGYDNDNQATPADATTYLKSFLNVSKNSGNTILVTDYVSTPAKIAASYQQNEASGYVSYAATERALNVIPGTPPHNENNVVVTSLSQAKNFLYLINPDSYATKQAFINAVCATNYDAVIIDLFLENEAFTTAEIAQLKSKANGGKRVVICYMSIGEAEDYRYYWDASWNNAKPGWMEALNPDWPGNYKVQYWNTEWQGIIYKNNNSYLDKIINAGFDGVYLDIIDAFEYFEN</sequence>
<evidence type="ECO:0000313" key="4">
    <source>
        <dbReference type="Proteomes" id="UP000320643"/>
    </source>
</evidence>
<accession>A0A552V078</accession>
<feature type="signal peptide" evidence="1">
    <location>
        <begin position="1"/>
        <end position="20"/>
    </location>
</feature>